<reference evidence="5 6" key="1">
    <citation type="submission" date="2018-12" db="EMBL/GenBank/DDBJ databases">
        <title>Complete Genome Sequence of Glutamicibacter creatinolyticus strain LGCM259,isolated from an abscess of a 12-year-old mare in Italy.</title>
        <authorList>
            <person name="Santos R.G."/>
            <person name="Silva A.L."/>
            <person name="Seyffert N."/>
            <person name="Castro T.L.P."/>
            <person name="Attili A.R."/>
            <person name="Rifici C."/>
            <person name="Mazzullo G."/>
            <person name="Brenig B."/>
            <person name="Venanzi F."/>
            <person name="Azevedo V."/>
        </authorList>
    </citation>
    <scope>NUCLEOTIDE SEQUENCE [LARGE SCALE GENOMIC DNA]</scope>
    <source>
        <strain evidence="5 6">LGCM 259</strain>
    </source>
</reference>
<dbReference type="SMART" id="SM00420">
    <property type="entry name" value="HTH_DEOR"/>
    <property type="match status" value="1"/>
</dbReference>
<keyword evidence="1" id="KW-0805">Transcription regulation</keyword>
<dbReference type="Pfam" id="PF00455">
    <property type="entry name" value="DeoRC"/>
    <property type="match status" value="1"/>
</dbReference>
<dbReference type="EMBL" id="CP034412">
    <property type="protein sequence ID" value="QCY46471.1"/>
    <property type="molecule type" value="Genomic_DNA"/>
</dbReference>
<dbReference type="AlphaFoldDB" id="A0A5B7WQW7"/>
<dbReference type="InterPro" id="IPR037171">
    <property type="entry name" value="NagB/RpiA_transferase-like"/>
</dbReference>
<proteinExistence type="predicted"/>
<dbReference type="PANTHER" id="PTHR30363">
    <property type="entry name" value="HTH-TYPE TRANSCRIPTIONAL REGULATOR SRLR-RELATED"/>
    <property type="match status" value="1"/>
</dbReference>
<dbReference type="PRINTS" id="PR00037">
    <property type="entry name" value="HTHLACR"/>
</dbReference>
<sequence length="260" mass="27654">MKREERLNHVLDLLARHGKIDVEQIVEQLRVSAATARRDLDSLAAASLLTRTHGGAVSSTVAYDLPARYQNDSRDDEKAQIARAAAAMVRPDMVVGLSGGTTTKAIAHELGMRQDLIGEPGRITLTVVTNAVNIAGLLAVRPHIRVMVTGGVLNARSYELVGPMAQAALGKITMDLCFVGVNGLDPRLGPMVSDEMEAAVNELMVAQSRDSYLVLDSSKVGTRSFVILDTANLTGMITDRQLDAGQLSALDAAGLKVLTA</sequence>
<dbReference type="Gene3D" id="3.40.50.1360">
    <property type="match status" value="1"/>
</dbReference>
<evidence type="ECO:0000313" key="6">
    <source>
        <dbReference type="Proteomes" id="UP000307000"/>
    </source>
</evidence>
<evidence type="ECO:0000313" key="5">
    <source>
        <dbReference type="EMBL" id="QCY46471.1"/>
    </source>
</evidence>
<dbReference type="SUPFAM" id="SSF100950">
    <property type="entry name" value="NagB/RpiA/CoA transferase-like"/>
    <property type="match status" value="1"/>
</dbReference>
<dbReference type="GO" id="GO:0003700">
    <property type="term" value="F:DNA-binding transcription factor activity"/>
    <property type="evidence" value="ECO:0007669"/>
    <property type="project" value="InterPro"/>
</dbReference>
<dbReference type="SUPFAM" id="SSF46785">
    <property type="entry name" value="Winged helix' DNA-binding domain"/>
    <property type="match status" value="1"/>
</dbReference>
<keyword evidence="3" id="KW-0804">Transcription</keyword>
<dbReference type="Gene3D" id="1.10.10.10">
    <property type="entry name" value="Winged helix-like DNA-binding domain superfamily/Winged helix DNA-binding domain"/>
    <property type="match status" value="1"/>
</dbReference>
<evidence type="ECO:0000256" key="2">
    <source>
        <dbReference type="ARBA" id="ARBA00023125"/>
    </source>
</evidence>
<dbReference type="Proteomes" id="UP000307000">
    <property type="component" value="Chromosome"/>
</dbReference>
<dbReference type="InterPro" id="IPR001034">
    <property type="entry name" value="DeoR_HTH"/>
</dbReference>
<evidence type="ECO:0000256" key="3">
    <source>
        <dbReference type="ARBA" id="ARBA00023163"/>
    </source>
</evidence>
<gene>
    <name evidence="5" type="ORF">GcLGCM259_0711</name>
</gene>
<dbReference type="GO" id="GO:0003677">
    <property type="term" value="F:DNA binding"/>
    <property type="evidence" value="ECO:0007669"/>
    <property type="project" value="UniProtKB-KW"/>
</dbReference>
<dbReference type="RefSeq" id="WP_138925802.1">
    <property type="nucleotide sequence ID" value="NZ_CP034412.1"/>
</dbReference>
<evidence type="ECO:0000259" key="4">
    <source>
        <dbReference type="PROSITE" id="PS51000"/>
    </source>
</evidence>
<dbReference type="SMART" id="SM01134">
    <property type="entry name" value="DeoRC"/>
    <property type="match status" value="1"/>
</dbReference>
<dbReference type="InterPro" id="IPR036390">
    <property type="entry name" value="WH_DNA-bd_sf"/>
</dbReference>
<accession>A0A5B7WQW7</accession>
<name>A0A5B7WQW7_9MICC</name>
<dbReference type="InterPro" id="IPR018356">
    <property type="entry name" value="Tscrpt_reg_HTH_DeoR_CS"/>
</dbReference>
<dbReference type="Pfam" id="PF08220">
    <property type="entry name" value="HTH_DeoR"/>
    <property type="match status" value="1"/>
</dbReference>
<dbReference type="InterPro" id="IPR050313">
    <property type="entry name" value="Carb_Metab_HTH_regulators"/>
</dbReference>
<dbReference type="PROSITE" id="PS00894">
    <property type="entry name" value="HTH_DEOR_1"/>
    <property type="match status" value="1"/>
</dbReference>
<dbReference type="InterPro" id="IPR014036">
    <property type="entry name" value="DeoR-like_C"/>
</dbReference>
<dbReference type="PROSITE" id="PS51000">
    <property type="entry name" value="HTH_DEOR_2"/>
    <property type="match status" value="1"/>
</dbReference>
<protein>
    <submittedName>
        <fullName evidence="5">Glycerol-3-phosphate regulon repressor</fullName>
    </submittedName>
</protein>
<keyword evidence="2" id="KW-0238">DNA-binding</keyword>
<feature type="domain" description="HTH deoR-type" evidence="4">
    <location>
        <begin position="3"/>
        <end position="58"/>
    </location>
</feature>
<dbReference type="InterPro" id="IPR036388">
    <property type="entry name" value="WH-like_DNA-bd_sf"/>
</dbReference>
<evidence type="ECO:0000256" key="1">
    <source>
        <dbReference type="ARBA" id="ARBA00023015"/>
    </source>
</evidence>
<keyword evidence="6" id="KW-1185">Reference proteome</keyword>
<dbReference type="PANTHER" id="PTHR30363:SF44">
    <property type="entry name" value="AGA OPERON TRANSCRIPTIONAL REPRESSOR-RELATED"/>
    <property type="match status" value="1"/>
</dbReference>
<dbReference type="KEGG" id="gcr:GcLGCM259_0711"/>
<organism evidence="5 6">
    <name type="scientific">Glutamicibacter creatinolyticus</name>
    <dbReference type="NCBI Taxonomy" id="162496"/>
    <lineage>
        <taxon>Bacteria</taxon>
        <taxon>Bacillati</taxon>
        <taxon>Actinomycetota</taxon>
        <taxon>Actinomycetes</taxon>
        <taxon>Micrococcales</taxon>
        <taxon>Micrococcaceae</taxon>
        <taxon>Glutamicibacter</taxon>
    </lineage>
</organism>